<gene>
    <name evidence="6" type="ORF">HWA77_07360</name>
</gene>
<reference evidence="6 7" key="1">
    <citation type="submission" date="2020-06" db="EMBL/GenBank/DDBJ databases">
        <title>Photobacterium damselae subsp. damselae comparative genomics.</title>
        <authorList>
            <person name="Osorio C.R."/>
        </authorList>
    </citation>
    <scope>NUCLEOTIDE SEQUENCE [LARGE SCALE GENOMIC DNA]</scope>
    <source>
        <strain evidence="6 7">TW250/03</strain>
    </source>
</reference>
<dbReference type="Pfam" id="PF00126">
    <property type="entry name" value="HTH_1"/>
    <property type="match status" value="1"/>
</dbReference>
<dbReference type="AlphaFoldDB" id="A0A850QUF4"/>
<protein>
    <submittedName>
        <fullName evidence="6">LysR family transcriptional regulator</fullName>
    </submittedName>
</protein>
<dbReference type="Gene3D" id="1.10.10.10">
    <property type="entry name" value="Winged helix-like DNA-binding domain superfamily/Winged helix DNA-binding domain"/>
    <property type="match status" value="1"/>
</dbReference>
<dbReference type="PANTHER" id="PTHR30126:SF98">
    <property type="entry name" value="HTH-TYPE TRANSCRIPTIONAL ACTIVATOR BAUR"/>
    <property type="match status" value="1"/>
</dbReference>
<dbReference type="SUPFAM" id="SSF46785">
    <property type="entry name" value="Winged helix' DNA-binding domain"/>
    <property type="match status" value="1"/>
</dbReference>
<proteinExistence type="inferred from homology"/>
<dbReference type="InterPro" id="IPR036388">
    <property type="entry name" value="WH-like_DNA-bd_sf"/>
</dbReference>
<dbReference type="Gene3D" id="3.40.190.290">
    <property type="match status" value="1"/>
</dbReference>
<evidence type="ECO:0000256" key="3">
    <source>
        <dbReference type="ARBA" id="ARBA00023125"/>
    </source>
</evidence>
<evidence type="ECO:0000259" key="5">
    <source>
        <dbReference type="PROSITE" id="PS50931"/>
    </source>
</evidence>
<evidence type="ECO:0000313" key="6">
    <source>
        <dbReference type="EMBL" id="NVP00028.1"/>
    </source>
</evidence>
<dbReference type="Pfam" id="PF03466">
    <property type="entry name" value="LysR_substrate"/>
    <property type="match status" value="1"/>
</dbReference>
<evidence type="ECO:0000256" key="4">
    <source>
        <dbReference type="ARBA" id="ARBA00023163"/>
    </source>
</evidence>
<dbReference type="GO" id="GO:0000976">
    <property type="term" value="F:transcription cis-regulatory region binding"/>
    <property type="evidence" value="ECO:0007669"/>
    <property type="project" value="TreeGrafter"/>
</dbReference>
<keyword evidence="4" id="KW-0804">Transcription</keyword>
<dbReference type="InterPro" id="IPR000847">
    <property type="entry name" value="LysR_HTH_N"/>
</dbReference>
<dbReference type="CDD" id="cd05466">
    <property type="entry name" value="PBP2_LTTR_substrate"/>
    <property type="match status" value="1"/>
</dbReference>
<keyword evidence="2" id="KW-0805">Transcription regulation</keyword>
<keyword evidence="3" id="KW-0238">DNA-binding</keyword>
<feature type="domain" description="HTH lysR-type" evidence="5">
    <location>
        <begin position="7"/>
        <end position="64"/>
    </location>
</feature>
<dbReference type="GO" id="GO:0003700">
    <property type="term" value="F:DNA-binding transcription factor activity"/>
    <property type="evidence" value="ECO:0007669"/>
    <property type="project" value="InterPro"/>
</dbReference>
<dbReference type="Proteomes" id="UP000533429">
    <property type="component" value="Unassembled WGS sequence"/>
</dbReference>
<sequence>MRVITDVDLKLLQIFKVIVDCGGFSAAQFKLNMHQSTISTKMSQLETRLGLNLCHRGRRGFQLTHDGDLVYQYVEDLLAQIHCFEDKIDQIRTVSQGHIRFAMTDNLATNPKCDIQGALQQFFTMHPAVHLDSHVLDSYQIEMMLLNKKIDIGITSSEIQKDGLQYDFLFNETQCLYCSCHHPILQLKDKIHQDDLYQYQVVDRGLSHPITPINGFPVSANVNTTNMEMTLMLILSTNFIGYLPEHYTQSWVEQGKLVKLPLPELEYYTDFHLTTLASAEHSIASQYLIETILAAHN</sequence>
<dbReference type="SUPFAM" id="SSF53850">
    <property type="entry name" value="Periplasmic binding protein-like II"/>
    <property type="match status" value="1"/>
</dbReference>
<evidence type="ECO:0000313" key="7">
    <source>
        <dbReference type="Proteomes" id="UP000533429"/>
    </source>
</evidence>
<dbReference type="InterPro" id="IPR036390">
    <property type="entry name" value="WH_DNA-bd_sf"/>
</dbReference>
<organism evidence="6 7">
    <name type="scientific">Photobacterium damselae subsp. damselae</name>
    <name type="common">Listonella damsela</name>
    <dbReference type="NCBI Taxonomy" id="85581"/>
    <lineage>
        <taxon>Bacteria</taxon>
        <taxon>Pseudomonadati</taxon>
        <taxon>Pseudomonadota</taxon>
        <taxon>Gammaproteobacteria</taxon>
        <taxon>Vibrionales</taxon>
        <taxon>Vibrionaceae</taxon>
        <taxon>Photobacterium</taxon>
    </lineage>
</organism>
<evidence type="ECO:0000256" key="2">
    <source>
        <dbReference type="ARBA" id="ARBA00023015"/>
    </source>
</evidence>
<dbReference type="EMBL" id="JABXOR010000462">
    <property type="protein sequence ID" value="NVP00028.1"/>
    <property type="molecule type" value="Genomic_DNA"/>
</dbReference>
<accession>A0A850QUF4</accession>
<comment type="caution">
    <text evidence="6">The sequence shown here is derived from an EMBL/GenBank/DDBJ whole genome shotgun (WGS) entry which is preliminary data.</text>
</comment>
<evidence type="ECO:0000256" key="1">
    <source>
        <dbReference type="ARBA" id="ARBA00009437"/>
    </source>
</evidence>
<comment type="similarity">
    <text evidence="1">Belongs to the LysR transcriptional regulatory family.</text>
</comment>
<name>A0A850QUF4_PHODD</name>
<dbReference type="PANTHER" id="PTHR30126">
    <property type="entry name" value="HTH-TYPE TRANSCRIPTIONAL REGULATOR"/>
    <property type="match status" value="1"/>
</dbReference>
<dbReference type="PROSITE" id="PS50931">
    <property type="entry name" value="HTH_LYSR"/>
    <property type="match status" value="1"/>
</dbReference>
<dbReference type="InterPro" id="IPR005119">
    <property type="entry name" value="LysR_subst-bd"/>
</dbReference>